<dbReference type="Proteomes" id="UP000297014">
    <property type="component" value="Unassembled WGS sequence"/>
</dbReference>
<dbReference type="InterPro" id="IPR034202">
    <property type="entry name" value="Subtilisin_Carlsberg-like"/>
</dbReference>
<evidence type="ECO:0000256" key="1">
    <source>
        <dbReference type="ARBA" id="ARBA00001913"/>
    </source>
</evidence>
<dbReference type="Pfam" id="PF00082">
    <property type="entry name" value="Peptidase_S8"/>
    <property type="match status" value="1"/>
</dbReference>
<dbReference type="Proteomes" id="UP000002754">
    <property type="component" value="Unassembled WGS sequence"/>
</dbReference>
<evidence type="ECO:0000256" key="8">
    <source>
        <dbReference type="ARBA" id="ARBA00022825"/>
    </source>
</evidence>
<protein>
    <submittedName>
        <fullName evidence="16">Peptidase S8</fullName>
    </submittedName>
</protein>
<evidence type="ECO:0000313" key="18">
    <source>
        <dbReference type="Proteomes" id="UP000002754"/>
    </source>
</evidence>
<dbReference type="eggNOG" id="COG1404">
    <property type="taxonomic scope" value="Bacteria"/>
</dbReference>
<keyword evidence="13" id="KW-0732">Signal</keyword>
<evidence type="ECO:0000256" key="9">
    <source>
        <dbReference type="ARBA" id="ARBA00022837"/>
    </source>
</evidence>
<evidence type="ECO:0000259" key="15">
    <source>
        <dbReference type="Pfam" id="PF05922"/>
    </source>
</evidence>
<accession>A0A094WHU1</accession>
<dbReference type="GO" id="GO:0004252">
    <property type="term" value="F:serine-type endopeptidase activity"/>
    <property type="evidence" value="ECO:0007669"/>
    <property type="project" value="UniProtKB-UniRule"/>
</dbReference>
<dbReference type="OrthoDB" id="9798386at2"/>
<evidence type="ECO:0000256" key="4">
    <source>
        <dbReference type="ARBA" id="ARBA00022525"/>
    </source>
</evidence>
<dbReference type="GO" id="GO:0046872">
    <property type="term" value="F:metal ion binding"/>
    <property type="evidence" value="ECO:0007669"/>
    <property type="project" value="UniProtKB-KW"/>
</dbReference>
<evidence type="ECO:0000256" key="2">
    <source>
        <dbReference type="ARBA" id="ARBA00004613"/>
    </source>
</evidence>
<dbReference type="InterPro" id="IPR000209">
    <property type="entry name" value="Peptidase_S8/S53_dom"/>
</dbReference>
<dbReference type="PROSITE" id="PS00137">
    <property type="entry name" value="SUBTILASE_HIS"/>
    <property type="match status" value="1"/>
</dbReference>
<keyword evidence="18" id="KW-1185">Reference proteome</keyword>
<dbReference type="EMBL" id="JALP01000130">
    <property type="protein sequence ID" value="THG90606.1"/>
    <property type="molecule type" value="Genomic_DNA"/>
</dbReference>
<keyword evidence="5 11" id="KW-0645">Protease</keyword>
<comment type="subcellular location">
    <subcellularLocation>
        <location evidence="2">Secreted</location>
    </subcellularLocation>
</comment>
<reference evidence="16 18" key="1">
    <citation type="journal article" date="2014" name="Genome Announc.">
        <title>Draft Genome Sequence of Bacillus alcalophilus AV1934, a Classic Alkaliphile Isolated from Human Feces in 1934.</title>
        <authorList>
            <person name="Attie O."/>
            <person name="Jayaprakash A."/>
            <person name="Shah H."/>
            <person name="Paulsen I.T."/>
            <person name="Morino M."/>
            <person name="Takahashi Y."/>
            <person name="Narumi I."/>
            <person name="Sachidanandam R."/>
            <person name="Satoh K."/>
            <person name="Ito M."/>
            <person name="Krulwich T.A."/>
        </authorList>
    </citation>
    <scope>NUCLEOTIDE SEQUENCE [LARGE SCALE GENOMIC DNA]</scope>
    <source>
        <strain evidence="16 18">AV1934</strain>
    </source>
</reference>
<evidence type="ECO:0000256" key="6">
    <source>
        <dbReference type="ARBA" id="ARBA00022723"/>
    </source>
</evidence>
<dbReference type="SMR" id="A0A094WHU1"/>
<dbReference type="InterPro" id="IPR023828">
    <property type="entry name" value="Peptidase_S8_Ser-AS"/>
</dbReference>
<dbReference type="EMBL" id="ALPT02000064">
    <property type="protein sequence ID" value="KGA96376.1"/>
    <property type="molecule type" value="Genomic_DNA"/>
</dbReference>
<keyword evidence="9" id="KW-0106">Calcium</keyword>
<feature type="active site" description="Charge relay system" evidence="10 11">
    <location>
        <position position="328"/>
    </location>
</feature>
<dbReference type="AlphaFoldDB" id="A0A094WHU1"/>
<evidence type="ECO:0000256" key="3">
    <source>
        <dbReference type="ARBA" id="ARBA00011073"/>
    </source>
</evidence>
<dbReference type="GO" id="GO:0005576">
    <property type="term" value="C:extracellular region"/>
    <property type="evidence" value="ECO:0007669"/>
    <property type="project" value="UniProtKB-SubCell"/>
</dbReference>
<dbReference type="GO" id="GO:0006508">
    <property type="term" value="P:proteolysis"/>
    <property type="evidence" value="ECO:0007669"/>
    <property type="project" value="UniProtKB-KW"/>
</dbReference>
<dbReference type="SUPFAM" id="SSF54897">
    <property type="entry name" value="Protease propeptides/inhibitors"/>
    <property type="match status" value="1"/>
</dbReference>
<keyword evidence="7 11" id="KW-0378">Hydrolase</keyword>
<feature type="domain" description="Peptidase S8/S53" evidence="14">
    <location>
        <begin position="136"/>
        <end position="373"/>
    </location>
</feature>
<comment type="cofactor">
    <cofactor evidence="1">
        <name>Ca(2+)</name>
        <dbReference type="ChEBI" id="CHEBI:29108"/>
    </cofactor>
</comment>
<dbReference type="InterPro" id="IPR023827">
    <property type="entry name" value="Peptidase_S8_Asp-AS"/>
</dbReference>
<feature type="chain" id="PRO_5033713237" evidence="13">
    <location>
        <begin position="28"/>
        <end position="382"/>
    </location>
</feature>
<evidence type="ECO:0000256" key="10">
    <source>
        <dbReference type="PIRSR" id="PIRSR615500-1"/>
    </source>
</evidence>
<feature type="domain" description="Inhibitor I9" evidence="15">
    <location>
        <begin position="34"/>
        <end position="112"/>
    </location>
</feature>
<proteinExistence type="inferred from homology"/>
<keyword evidence="8 11" id="KW-0720">Serine protease</keyword>
<dbReference type="STRING" id="1218173.BALCAV_0216630"/>
<dbReference type="Gene3D" id="3.40.50.200">
    <property type="entry name" value="Peptidase S8/S53 domain"/>
    <property type="match status" value="1"/>
</dbReference>
<dbReference type="Gene3D" id="3.30.70.80">
    <property type="entry name" value="Peptidase S8 propeptide/proteinase inhibitor I9"/>
    <property type="match status" value="1"/>
</dbReference>
<feature type="signal peptide" evidence="13">
    <location>
        <begin position="1"/>
        <end position="27"/>
    </location>
</feature>
<feature type="active site" description="Charge relay system" evidence="10 11">
    <location>
        <position position="145"/>
    </location>
</feature>
<evidence type="ECO:0000256" key="11">
    <source>
        <dbReference type="PROSITE-ProRule" id="PRU01240"/>
    </source>
</evidence>
<evidence type="ECO:0000313" key="19">
    <source>
        <dbReference type="Proteomes" id="UP000297014"/>
    </source>
</evidence>
<dbReference type="InterPro" id="IPR022398">
    <property type="entry name" value="Peptidase_S8_His-AS"/>
</dbReference>
<evidence type="ECO:0000256" key="12">
    <source>
        <dbReference type="RuleBase" id="RU003355"/>
    </source>
</evidence>
<dbReference type="Pfam" id="PF05922">
    <property type="entry name" value="Inhibitor_I9"/>
    <property type="match status" value="1"/>
</dbReference>
<sequence length="382" mass="39901">MKKLFTKVVASAALLLSISLTATSVSAEEQKKQYLIGFENQLQVTEFVESSDKGQSEMSLFAEVNDESIEMELLYEFEDIPVVSVELSPEDVKDLEKDPSITYIEEDIEVTITNQVTPWGITRVQAPTAWTRGYTGTGVRVAVLDTGISTHPDLNIRGGVSFVPGEPSYQDGNGHGTHVAGTIAALNNSIGVVGVAPNAELYAVKVLGANGSGSVSSIAQGLQWTAQNNIHVANLSLGSPVGSQTLELAVNQATNAGVLVVAATGNNGSGTVSYPARYANALAVGATDQNNNRASFSQYGTGLNIVAPGVGIQSTYPGNRYASLSGTSMATPHVAGVAALVKQKNPSWSNTQIRQHLTSTATSLGNSNQFGSGLVNAEAATR</sequence>
<name>A0A094WHU1_ALKAL</name>
<dbReference type="SUPFAM" id="SSF52743">
    <property type="entry name" value="Subtilisin-like"/>
    <property type="match status" value="1"/>
</dbReference>
<dbReference type="InterPro" id="IPR010259">
    <property type="entry name" value="S8pro/Inhibitor_I9"/>
</dbReference>
<evidence type="ECO:0000256" key="13">
    <source>
        <dbReference type="SAM" id="SignalP"/>
    </source>
</evidence>
<keyword evidence="6" id="KW-0479">Metal-binding</keyword>
<gene>
    <name evidence="17" type="ORF">AJ85_09705</name>
    <name evidence="16" type="ORF">BALCAV_0216630</name>
</gene>
<keyword evidence="4" id="KW-0964">Secreted</keyword>
<comment type="similarity">
    <text evidence="3 11 12">Belongs to the peptidase S8 family.</text>
</comment>
<evidence type="ECO:0000313" key="16">
    <source>
        <dbReference type="EMBL" id="KGA96376.1"/>
    </source>
</evidence>
<dbReference type="PRINTS" id="PR00723">
    <property type="entry name" value="SUBTILISIN"/>
</dbReference>
<evidence type="ECO:0000313" key="17">
    <source>
        <dbReference type="EMBL" id="THG90606.1"/>
    </source>
</evidence>
<dbReference type="InterPro" id="IPR015500">
    <property type="entry name" value="Peptidase_S8_subtilisin-rel"/>
</dbReference>
<comment type="caution">
    <text evidence="16">The sequence shown here is derived from an EMBL/GenBank/DDBJ whole genome shotgun (WGS) entry which is preliminary data.</text>
</comment>
<feature type="active site" description="Charge relay system" evidence="10 11">
    <location>
        <position position="175"/>
    </location>
</feature>
<dbReference type="PROSITE" id="PS00136">
    <property type="entry name" value="SUBTILASE_ASP"/>
    <property type="match status" value="1"/>
</dbReference>
<dbReference type="PANTHER" id="PTHR43806:SF11">
    <property type="entry name" value="CEREVISIN-RELATED"/>
    <property type="match status" value="1"/>
</dbReference>
<dbReference type="PROSITE" id="PS51892">
    <property type="entry name" value="SUBTILASE"/>
    <property type="match status" value="1"/>
</dbReference>
<dbReference type="RefSeq" id="WP_003321226.1">
    <property type="nucleotide sequence ID" value="NZ_ALPT02000064.1"/>
</dbReference>
<organism evidence="16 18">
    <name type="scientific">Alkalihalobacillus alcalophilus ATCC 27647 = CGMCC 1.3604</name>
    <dbReference type="NCBI Taxonomy" id="1218173"/>
    <lineage>
        <taxon>Bacteria</taxon>
        <taxon>Bacillati</taxon>
        <taxon>Bacillota</taxon>
        <taxon>Bacilli</taxon>
        <taxon>Bacillales</taxon>
        <taxon>Bacillaceae</taxon>
        <taxon>Alkalihalobacillus</taxon>
    </lineage>
</organism>
<reference evidence="17 19" key="2">
    <citation type="submission" date="2014-01" db="EMBL/GenBank/DDBJ databases">
        <title>Draft genome sequencing of Bacillus alcalophilus CGMCC 1.3604.</title>
        <authorList>
            <person name="Yang J."/>
            <person name="Diao L."/>
            <person name="Yang S."/>
        </authorList>
    </citation>
    <scope>NUCLEOTIDE SEQUENCE [LARGE SCALE GENOMIC DNA]</scope>
    <source>
        <strain evidence="17 19">CGMCC 1.3604</strain>
    </source>
</reference>
<dbReference type="InterPro" id="IPR050131">
    <property type="entry name" value="Peptidase_S8_subtilisin-like"/>
</dbReference>
<dbReference type="PANTHER" id="PTHR43806">
    <property type="entry name" value="PEPTIDASE S8"/>
    <property type="match status" value="1"/>
</dbReference>
<evidence type="ECO:0000256" key="5">
    <source>
        <dbReference type="ARBA" id="ARBA00022670"/>
    </source>
</evidence>
<evidence type="ECO:0000259" key="14">
    <source>
        <dbReference type="Pfam" id="PF00082"/>
    </source>
</evidence>
<dbReference type="CDD" id="cd07477">
    <property type="entry name" value="Peptidases_S8_Subtilisin_subset"/>
    <property type="match status" value="1"/>
</dbReference>
<dbReference type="PROSITE" id="PS00138">
    <property type="entry name" value="SUBTILASE_SER"/>
    <property type="match status" value="1"/>
</dbReference>
<evidence type="ECO:0000256" key="7">
    <source>
        <dbReference type="ARBA" id="ARBA00022801"/>
    </source>
</evidence>
<dbReference type="InterPro" id="IPR036852">
    <property type="entry name" value="Peptidase_S8/S53_dom_sf"/>
</dbReference>
<dbReference type="InterPro" id="IPR037045">
    <property type="entry name" value="S8pro/Inhibitor_I9_sf"/>
</dbReference>